<organism evidence="1">
    <name type="scientific">Zooxanthella nutricula</name>
    <dbReference type="NCBI Taxonomy" id="1333877"/>
    <lineage>
        <taxon>Eukaryota</taxon>
        <taxon>Sar</taxon>
        <taxon>Alveolata</taxon>
        <taxon>Dinophyceae</taxon>
        <taxon>Peridiniales</taxon>
        <taxon>Peridiniales incertae sedis</taxon>
        <taxon>Zooxanthella</taxon>
    </lineage>
</organism>
<name>A0A7S2QC54_9DINO</name>
<gene>
    <name evidence="1" type="ORF">BRAN1462_LOCUS56129</name>
</gene>
<sequence length="302" mass="32508">MFVGTEQSVELLEGGEDVGREEEQLAAAWQPAAPRGLGVSGGPSWRAMAAVLASCCLVVYALCSTSVGRAEPWAASLGVRWSGGALESLSAVTRASEAAPCLCVFDVDRTLTGKQGWAQQCSAEREFPDIPDYSYMKGSLILSDLAQNLNSTFCKPCYRGIVTAGPVSGPNSPERAQMLRQLGGTYYTRSNWWQDVKFNPKAQVRSSLVFQALDGQKQAAVLSMLDWWKNDQHVDIKKEDVYFFDDFVGNVKPFAGTGLNAKQVSCQSRGPKENFPGVWEGKIGGCGGTAAEVVGDKGIKVC</sequence>
<evidence type="ECO:0000313" key="1">
    <source>
        <dbReference type="EMBL" id="CAD9638307.1"/>
    </source>
</evidence>
<reference evidence="1" key="1">
    <citation type="submission" date="2021-01" db="EMBL/GenBank/DDBJ databases">
        <authorList>
            <person name="Corre E."/>
            <person name="Pelletier E."/>
            <person name="Niang G."/>
            <person name="Scheremetjew M."/>
            <person name="Finn R."/>
            <person name="Kale V."/>
            <person name="Holt S."/>
            <person name="Cochrane G."/>
            <person name="Meng A."/>
            <person name="Brown T."/>
            <person name="Cohen L."/>
        </authorList>
    </citation>
    <scope>NUCLEOTIDE SEQUENCE</scope>
    <source>
        <strain evidence="1">RCC3387</strain>
    </source>
</reference>
<accession>A0A7S2QC54</accession>
<protein>
    <submittedName>
        <fullName evidence="1">Uncharacterized protein</fullName>
    </submittedName>
</protein>
<dbReference type="EMBL" id="HBGW01088623">
    <property type="protein sequence ID" value="CAD9638307.1"/>
    <property type="molecule type" value="Transcribed_RNA"/>
</dbReference>
<dbReference type="AlphaFoldDB" id="A0A7S2QC54"/>
<proteinExistence type="predicted"/>